<evidence type="ECO:0000256" key="1">
    <source>
        <dbReference type="ARBA" id="ARBA00004273"/>
    </source>
</evidence>
<proteinExistence type="inferred from homology"/>
<evidence type="ECO:0000256" key="13">
    <source>
        <dbReference type="ARBA" id="ARBA00048383"/>
    </source>
</evidence>
<keyword evidence="12" id="KW-0066">ATP synthesis</keyword>
<dbReference type="GO" id="GO:0005524">
    <property type="term" value="F:ATP binding"/>
    <property type="evidence" value="ECO:0007669"/>
    <property type="project" value="UniProtKB-KW"/>
</dbReference>
<evidence type="ECO:0000313" key="15">
    <source>
        <dbReference type="Proteomes" id="UP001055439"/>
    </source>
</evidence>
<evidence type="ECO:0000256" key="3">
    <source>
        <dbReference type="ARBA" id="ARBA00011648"/>
    </source>
</evidence>
<keyword evidence="11" id="KW-0139">CF(1)</keyword>
<evidence type="ECO:0000256" key="11">
    <source>
        <dbReference type="ARBA" id="ARBA00023196"/>
    </source>
</evidence>
<organism evidence="14 15">
    <name type="scientific">Musa troglodytarum</name>
    <name type="common">fe'i banana</name>
    <dbReference type="NCBI Taxonomy" id="320322"/>
    <lineage>
        <taxon>Eukaryota</taxon>
        <taxon>Viridiplantae</taxon>
        <taxon>Streptophyta</taxon>
        <taxon>Embryophyta</taxon>
        <taxon>Tracheophyta</taxon>
        <taxon>Spermatophyta</taxon>
        <taxon>Magnoliopsida</taxon>
        <taxon>Liliopsida</taxon>
        <taxon>Zingiberales</taxon>
        <taxon>Musaceae</taxon>
        <taxon>Musa</taxon>
    </lineage>
</organism>
<keyword evidence="15" id="KW-1185">Reference proteome</keyword>
<evidence type="ECO:0000256" key="10">
    <source>
        <dbReference type="ARBA" id="ARBA00023136"/>
    </source>
</evidence>
<evidence type="ECO:0000313" key="14">
    <source>
        <dbReference type="EMBL" id="URD75822.1"/>
    </source>
</evidence>
<keyword evidence="5" id="KW-0813">Transport</keyword>
<evidence type="ECO:0000256" key="4">
    <source>
        <dbReference type="ARBA" id="ARBA00012473"/>
    </source>
</evidence>
<name>A0A9E7EGF2_9LILI</name>
<keyword evidence="7" id="KW-0375">Hydrogen ion transport</keyword>
<comment type="catalytic activity">
    <reaction evidence="13">
        <text>ATP + H2O + 4 H(+)(in) = ADP + phosphate + 5 H(+)(out)</text>
        <dbReference type="Rhea" id="RHEA:57720"/>
        <dbReference type="ChEBI" id="CHEBI:15377"/>
        <dbReference type="ChEBI" id="CHEBI:15378"/>
        <dbReference type="ChEBI" id="CHEBI:30616"/>
        <dbReference type="ChEBI" id="CHEBI:43474"/>
        <dbReference type="ChEBI" id="CHEBI:456216"/>
        <dbReference type="EC" id="7.1.2.2"/>
    </reaction>
</comment>
<dbReference type="InterPro" id="IPR050053">
    <property type="entry name" value="ATPase_alpha/beta_chains"/>
</dbReference>
<dbReference type="AlphaFoldDB" id="A0A9E7EGF2"/>
<dbReference type="GO" id="GO:0042776">
    <property type="term" value="P:proton motive force-driven mitochondrial ATP synthesis"/>
    <property type="evidence" value="ECO:0007669"/>
    <property type="project" value="TreeGrafter"/>
</dbReference>
<dbReference type="GO" id="GO:0045259">
    <property type="term" value="C:proton-transporting ATP synthase complex"/>
    <property type="evidence" value="ECO:0007669"/>
    <property type="project" value="UniProtKB-KW"/>
</dbReference>
<dbReference type="Gene3D" id="1.10.1140.10">
    <property type="entry name" value="Bovine Mitochondrial F1-atpase, Atp Synthase Beta Chain, Chain D, domain 3"/>
    <property type="match status" value="1"/>
</dbReference>
<dbReference type="Proteomes" id="UP001055439">
    <property type="component" value="Chromosome 1"/>
</dbReference>
<dbReference type="PANTHER" id="PTHR15184">
    <property type="entry name" value="ATP SYNTHASE"/>
    <property type="match status" value="1"/>
</dbReference>
<evidence type="ECO:0000256" key="8">
    <source>
        <dbReference type="ARBA" id="ARBA00022840"/>
    </source>
</evidence>
<sequence>MDELSEDDKLTVARARKIQQFLSQPFHVAGVFTGVPGKYIELKESVNSFQHPKTFANWVLWMGSIDDLPEQSVYMVGGIEEVIAKGISMNEQTPPPQGQGYFRSMLFHRTRVSASVILRALSQVYRRSTIRWRLLYGSDV</sequence>
<comment type="subcellular location">
    <subcellularLocation>
        <location evidence="1">Mitochondrion inner membrane</location>
    </subcellularLocation>
</comment>
<dbReference type="GO" id="GO:0005743">
    <property type="term" value="C:mitochondrial inner membrane"/>
    <property type="evidence" value="ECO:0007669"/>
    <property type="project" value="UniProtKB-SubCell"/>
</dbReference>
<dbReference type="PANTHER" id="PTHR15184:SF82">
    <property type="entry name" value="ATP SYNTHASE SUBUNIT BETA, MITOCHONDRIAL"/>
    <property type="match status" value="1"/>
</dbReference>
<keyword evidence="8" id="KW-0067">ATP-binding</keyword>
<dbReference type="EC" id="7.1.2.2" evidence="4"/>
<accession>A0A9E7EGF2</accession>
<dbReference type="InterPro" id="IPR024034">
    <property type="entry name" value="ATPase_F1/V1_b/a_C"/>
</dbReference>
<evidence type="ECO:0000256" key="5">
    <source>
        <dbReference type="ARBA" id="ARBA00022448"/>
    </source>
</evidence>
<reference evidence="14" key="1">
    <citation type="submission" date="2022-05" db="EMBL/GenBank/DDBJ databases">
        <title>The Musa troglodytarum L. genome provides insights into the mechanism of non-climacteric behaviour and enrichment of carotenoids.</title>
        <authorList>
            <person name="Wang J."/>
        </authorList>
    </citation>
    <scope>NUCLEOTIDE SEQUENCE</scope>
    <source>
        <tissue evidence="14">Leaf</tissue>
    </source>
</reference>
<keyword evidence="6" id="KW-0547">Nucleotide-binding</keyword>
<evidence type="ECO:0000256" key="6">
    <source>
        <dbReference type="ARBA" id="ARBA00022741"/>
    </source>
</evidence>
<evidence type="ECO:0000256" key="7">
    <source>
        <dbReference type="ARBA" id="ARBA00022781"/>
    </source>
</evidence>
<dbReference type="GO" id="GO:0046933">
    <property type="term" value="F:proton-transporting ATP synthase activity, rotational mechanism"/>
    <property type="evidence" value="ECO:0007669"/>
    <property type="project" value="TreeGrafter"/>
</dbReference>
<protein>
    <recommendedName>
        <fullName evidence="4">H(+)-transporting two-sector ATPase</fullName>
        <ecNumber evidence="4">7.1.2.2</ecNumber>
    </recommendedName>
</protein>
<evidence type="ECO:0000256" key="9">
    <source>
        <dbReference type="ARBA" id="ARBA00023065"/>
    </source>
</evidence>
<gene>
    <name evidence="14" type="ORF">MUK42_34414</name>
</gene>
<comment type="similarity">
    <text evidence="2">Belongs to the ATPase alpha/beta chains family.</text>
</comment>
<keyword evidence="10" id="KW-0472">Membrane</keyword>
<evidence type="ECO:0000256" key="2">
    <source>
        <dbReference type="ARBA" id="ARBA00008936"/>
    </source>
</evidence>
<keyword evidence="9" id="KW-0406">Ion transport</keyword>
<comment type="subunit">
    <text evidence="3">F-type ATPases have 2 components, CF(1) - the catalytic core - and CF(0) - the membrane proton channel. CF(1) has five subunits: alpha(3), beta(3), gamma(1), delta(1), epsilon(1). CF(0) has three main subunits: a, b and c.</text>
</comment>
<dbReference type="SUPFAM" id="SSF47917">
    <property type="entry name" value="C-terminal domain of alpha and beta subunits of F1 ATP synthase"/>
    <property type="match status" value="1"/>
</dbReference>
<dbReference type="EMBL" id="CP097502">
    <property type="protein sequence ID" value="URD75822.1"/>
    <property type="molecule type" value="Genomic_DNA"/>
</dbReference>
<evidence type="ECO:0000256" key="12">
    <source>
        <dbReference type="ARBA" id="ARBA00023310"/>
    </source>
</evidence>